<dbReference type="STRING" id="269796.Rru_A2577"/>
<dbReference type="InterPro" id="IPR011837">
    <property type="entry name" value="Glycogen_debranch_GlgX"/>
</dbReference>
<dbReference type="GO" id="GO:0004135">
    <property type="term" value="F:amylo-alpha-1,6-glucosidase activity"/>
    <property type="evidence" value="ECO:0007669"/>
    <property type="project" value="InterPro"/>
</dbReference>
<reference evidence="5 6" key="1">
    <citation type="journal article" date="2011" name="Stand. Genomic Sci.">
        <title>Complete genome sequence of Rhodospirillum rubrum type strain (S1).</title>
        <authorList>
            <person name="Munk A.C."/>
            <person name="Copeland A."/>
            <person name="Lucas S."/>
            <person name="Lapidus A."/>
            <person name="Del Rio T.G."/>
            <person name="Barry K."/>
            <person name="Detter J.C."/>
            <person name="Hammon N."/>
            <person name="Israni S."/>
            <person name="Pitluck S."/>
            <person name="Brettin T."/>
            <person name="Bruce D."/>
            <person name="Han C."/>
            <person name="Tapia R."/>
            <person name="Gilna P."/>
            <person name="Schmutz J."/>
            <person name="Larimer F."/>
            <person name="Land M."/>
            <person name="Kyrpides N.C."/>
            <person name="Mavromatis K."/>
            <person name="Richardson P."/>
            <person name="Rohde M."/>
            <person name="Goker M."/>
            <person name="Klenk H.P."/>
            <person name="Zhang Y."/>
            <person name="Roberts G.P."/>
            <person name="Reslewic S."/>
            <person name="Schwartz D.C."/>
        </authorList>
    </citation>
    <scope>NUCLEOTIDE SEQUENCE [LARGE SCALE GENOMIC DNA]</scope>
    <source>
        <strain evidence="6">ATCC 11170 / ATH 1.1.1 / DSM 467 / LMG 4362 / NCIMB 8255 / S1</strain>
    </source>
</reference>
<dbReference type="AlphaFoldDB" id="Q2RR71"/>
<dbReference type="Gene3D" id="2.60.40.10">
    <property type="entry name" value="Immunoglobulins"/>
    <property type="match status" value="1"/>
</dbReference>
<keyword evidence="3 5" id="KW-0326">Glycosidase</keyword>
<protein>
    <submittedName>
        <fullName evidence="5">Glycogen debranching enzyme GlgX</fullName>
        <ecNumber evidence="5">3.2.1.68</ecNumber>
    </submittedName>
</protein>
<dbReference type="HOGENOM" id="CLU_011725_1_1_5"/>
<dbReference type="NCBIfam" id="TIGR02100">
    <property type="entry name" value="glgX_debranch"/>
    <property type="match status" value="1"/>
</dbReference>
<keyword evidence="6" id="KW-1185">Reference proteome</keyword>
<evidence type="ECO:0000256" key="1">
    <source>
        <dbReference type="ARBA" id="ARBA00008061"/>
    </source>
</evidence>
<evidence type="ECO:0000313" key="6">
    <source>
        <dbReference type="Proteomes" id="UP000001929"/>
    </source>
</evidence>
<accession>Q2RR71</accession>
<dbReference type="CDD" id="cd02856">
    <property type="entry name" value="E_set_GDE_Isoamylase_N"/>
    <property type="match status" value="1"/>
</dbReference>
<dbReference type="EC" id="3.2.1.68" evidence="5"/>
<dbReference type="CAZy" id="CBM48">
    <property type="family name" value="Carbohydrate-Binding Module Family 48"/>
</dbReference>
<dbReference type="RefSeq" id="WP_011390327.1">
    <property type="nucleotide sequence ID" value="NC_007643.1"/>
</dbReference>
<dbReference type="InterPro" id="IPR006047">
    <property type="entry name" value="GH13_cat_dom"/>
</dbReference>
<dbReference type="Proteomes" id="UP000001929">
    <property type="component" value="Chromosome"/>
</dbReference>
<name>Q2RR71_RHORT</name>
<dbReference type="InterPro" id="IPR004193">
    <property type="entry name" value="Glyco_hydro_13_N"/>
</dbReference>
<dbReference type="Pfam" id="PF02922">
    <property type="entry name" value="CBM_48"/>
    <property type="match status" value="1"/>
</dbReference>
<dbReference type="PANTHER" id="PTHR43002">
    <property type="entry name" value="GLYCOGEN DEBRANCHING ENZYME"/>
    <property type="match status" value="1"/>
</dbReference>
<organism evidence="5 6">
    <name type="scientific">Rhodospirillum rubrum (strain ATCC 11170 / ATH 1.1.1 / DSM 467 / LMG 4362 / NCIMB 8255 / S1)</name>
    <dbReference type="NCBI Taxonomy" id="269796"/>
    <lineage>
        <taxon>Bacteria</taxon>
        <taxon>Pseudomonadati</taxon>
        <taxon>Pseudomonadota</taxon>
        <taxon>Alphaproteobacteria</taxon>
        <taxon>Rhodospirillales</taxon>
        <taxon>Rhodospirillaceae</taxon>
        <taxon>Rhodospirillum</taxon>
    </lineage>
</organism>
<dbReference type="PATRIC" id="fig|269796.9.peg.2686"/>
<evidence type="ECO:0000313" key="5">
    <source>
        <dbReference type="EMBL" id="ABC23374.1"/>
    </source>
</evidence>
<dbReference type="SMR" id="Q2RR71"/>
<dbReference type="EMBL" id="CP000230">
    <property type="protein sequence ID" value="ABC23374.1"/>
    <property type="molecule type" value="Genomic_DNA"/>
</dbReference>
<dbReference type="GO" id="GO:0019156">
    <property type="term" value="F:isoamylase activity"/>
    <property type="evidence" value="ECO:0007669"/>
    <property type="project" value="UniProtKB-EC"/>
</dbReference>
<dbReference type="KEGG" id="rru:Rru_A2577"/>
<gene>
    <name evidence="5" type="ordered locus">Rru_A2577</name>
</gene>
<dbReference type="EnsemblBacteria" id="ABC23374">
    <property type="protein sequence ID" value="ABC23374"/>
    <property type="gene ID" value="Rru_A2577"/>
</dbReference>
<proteinExistence type="inferred from homology"/>
<dbReference type="CDD" id="cd11326">
    <property type="entry name" value="AmyAc_Glg_debranch"/>
    <property type="match status" value="1"/>
</dbReference>
<dbReference type="InterPro" id="IPR044505">
    <property type="entry name" value="GlgX_Isoamylase_N_E_set"/>
</dbReference>
<dbReference type="InterPro" id="IPR014756">
    <property type="entry name" value="Ig_E-set"/>
</dbReference>
<dbReference type="Pfam" id="PF00128">
    <property type="entry name" value="Alpha-amylase"/>
    <property type="match status" value="1"/>
</dbReference>
<dbReference type="Gene3D" id="2.60.40.1180">
    <property type="entry name" value="Golgi alpha-mannosidase II"/>
    <property type="match status" value="1"/>
</dbReference>
<evidence type="ECO:0000259" key="4">
    <source>
        <dbReference type="SMART" id="SM00642"/>
    </source>
</evidence>
<dbReference type="eggNOG" id="COG1523">
    <property type="taxonomic scope" value="Bacteria"/>
</dbReference>
<dbReference type="InterPro" id="IPR017853">
    <property type="entry name" value="GH"/>
</dbReference>
<keyword evidence="2 5" id="KW-0378">Hydrolase</keyword>
<dbReference type="Gene3D" id="3.20.20.80">
    <property type="entry name" value="Glycosidases"/>
    <property type="match status" value="1"/>
</dbReference>
<evidence type="ECO:0000256" key="2">
    <source>
        <dbReference type="ARBA" id="ARBA00022801"/>
    </source>
</evidence>
<dbReference type="SMART" id="SM00642">
    <property type="entry name" value="Aamy"/>
    <property type="match status" value="1"/>
</dbReference>
<evidence type="ECO:0000256" key="3">
    <source>
        <dbReference type="ARBA" id="ARBA00023295"/>
    </source>
</evidence>
<dbReference type="SUPFAM" id="SSF81296">
    <property type="entry name" value="E set domains"/>
    <property type="match status" value="1"/>
</dbReference>
<dbReference type="SUPFAM" id="SSF51445">
    <property type="entry name" value="(Trans)glycosidases"/>
    <property type="match status" value="1"/>
</dbReference>
<feature type="domain" description="Glycosyl hydrolase family 13 catalytic" evidence="4">
    <location>
        <begin position="174"/>
        <end position="564"/>
    </location>
</feature>
<dbReference type="CAZy" id="GH13">
    <property type="family name" value="Glycoside Hydrolase Family 13"/>
</dbReference>
<comment type="similarity">
    <text evidence="1">Belongs to the glycosyl hydrolase 13 family.</text>
</comment>
<dbReference type="InterPro" id="IPR013783">
    <property type="entry name" value="Ig-like_fold"/>
</dbReference>
<dbReference type="InterPro" id="IPR013780">
    <property type="entry name" value="Glyco_hydro_b"/>
</dbReference>
<dbReference type="SUPFAM" id="SSF51011">
    <property type="entry name" value="Glycosyl hydrolase domain"/>
    <property type="match status" value="1"/>
</dbReference>
<dbReference type="PhylomeDB" id="Q2RR71"/>
<sequence length="673" mass="72650">MSIRARLDAGEPWPLGAMAREGGVNIAVFSEAATQIDLCLFDGDQETRLPLPARTGDIWHGFLPGGGPGLRYGLRAHGPYDPGRGQRFNPHKLLIDPAARRLDGPVVWDKALFGFDPDHPERDLSFSIRDSAAFVPKAVVEADPATRALRSPPDPGRLLIYEAHVKGLTRTHPQVAPEARGTFDGVAGSAVIAHLKHMGVTALELLPVWAFADEPHLPPLGLTNYWGYNPVCLTAPHAAYGPPDSFRRMIDCLHGADIAVILDVVLNHSGEGDEYGPTLSFRGLDNAAYYRLDPTDPRRYLNDSACGNTLRMEHPQVLRLAMDALRYWVGVMGVDGFRFDLAVTPARHKGAFDPSGPFLSAIAQDPLLSRALVIAEPWDVGPGGYQAGRFPKSWMEWNDLARDGLRRFWLANGRSGDLAAVLAGCAARYAPSGRGPRAGVSYISAHDGFTLADMVSYGHRHNNANGESNRDGSAIELSANHGVEGPTNDLAIRSLRDRQRRNLLACLLLSLGVPMIRGGDELGQTQQGNNNVYCQDNPLNWLDWGGADANFAAFAARAGALRARLPQLGRASFLNGFPDAKGKRDVVWLRPDGGEMSPADWDALPRLLAMRLTGAEKASDLLVLINGQPHEQSFRLPPGPAWTIALRSAGDDAPAAAGSSLVVPEMSLVALTS</sequence>
<dbReference type="GO" id="GO:0005980">
    <property type="term" value="P:glycogen catabolic process"/>
    <property type="evidence" value="ECO:0007669"/>
    <property type="project" value="InterPro"/>
</dbReference>